<dbReference type="KEGG" id="ptan:CRYO30217_01440"/>
<evidence type="ECO:0000313" key="7">
    <source>
        <dbReference type="Proteomes" id="UP000683507"/>
    </source>
</evidence>
<feature type="binding site" evidence="5">
    <location>
        <position position="285"/>
    </location>
    <ligand>
        <name>Ca(2+)</name>
        <dbReference type="ChEBI" id="CHEBI:29108"/>
    </ligand>
</feature>
<evidence type="ECO:0000256" key="4">
    <source>
        <dbReference type="PIRSR" id="PIRSR001227-1"/>
    </source>
</evidence>
<dbReference type="Gene3D" id="1.10.439.10">
    <property type="entry name" value="Penicillin Amidohydrolase, domain 1"/>
    <property type="match status" value="1"/>
</dbReference>
<name>A0A916JNF0_9FLAO</name>
<dbReference type="InterPro" id="IPR002692">
    <property type="entry name" value="S45"/>
</dbReference>
<feature type="active site" description="Nucleophile" evidence="4">
    <location>
        <position position="209"/>
    </location>
</feature>
<gene>
    <name evidence="6" type="ORF">CRYO30217_01440</name>
</gene>
<protein>
    <recommendedName>
        <fullName evidence="8">Penicillin acylase family protein</fullName>
    </recommendedName>
</protein>
<dbReference type="InterPro" id="IPR043146">
    <property type="entry name" value="Penicillin_amidase_N_B-knob"/>
</dbReference>
<dbReference type="InterPro" id="IPR014395">
    <property type="entry name" value="Pen/GL7ACA/AHL_acylase"/>
</dbReference>
<evidence type="ECO:0000256" key="1">
    <source>
        <dbReference type="ARBA" id="ARBA00006586"/>
    </source>
</evidence>
<dbReference type="GO" id="GO:0046872">
    <property type="term" value="F:metal ion binding"/>
    <property type="evidence" value="ECO:0007669"/>
    <property type="project" value="UniProtKB-KW"/>
</dbReference>
<keyword evidence="5" id="KW-0106">Calcium</keyword>
<dbReference type="InterPro" id="IPR023343">
    <property type="entry name" value="Penicillin_amidase_dom1"/>
</dbReference>
<dbReference type="EMBL" id="OU015584">
    <property type="protein sequence ID" value="CAG5080772.1"/>
    <property type="molecule type" value="Genomic_DNA"/>
</dbReference>
<dbReference type="Gene3D" id="1.10.1400.10">
    <property type="match status" value="1"/>
</dbReference>
<feature type="binding site" evidence="5">
    <location>
        <position position="149"/>
    </location>
    <ligand>
        <name>Ca(2+)</name>
        <dbReference type="ChEBI" id="CHEBI:29108"/>
    </ligand>
</feature>
<comment type="similarity">
    <text evidence="1">Belongs to the peptidase S45 family.</text>
</comment>
<dbReference type="PANTHER" id="PTHR34218">
    <property type="entry name" value="PEPTIDASE S45 PENICILLIN AMIDASE"/>
    <property type="match status" value="1"/>
</dbReference>
<reference evidence="6" key="1">
    <citation type="submission" date="2021-04" db="EMBL/GenBank/DDBJ databases">
        <authorList>
            <person name="Rodrigo-Torres L."/>
            <person name="Arahal R. D."/>
            <person name="Lucena T."/>
        </authorList>
    </citation>
    <scope>NUCLEOTIDE SEQUENCE</scope>
    <source>
        <strain evidence="6">AS29M-1</strain>
    </source>
</reference>
<proteinExistence type="inferred from homology"/>
<dbReference type="AlphaFoldDB" id="A0A916JNF0"/>
<dbReference type="PIRSF" id="PIRSF001227">
    <property type="entry name" value="Pen_acylase"/>
    <property type="match status" value="1"/>
</dbReference>
<keyword evidence="5" id="KW-0479">Metal-binding</keyword>
<dbReference type="PANTHER" id="PTHR34218:SF4">
    <property type="entry name" value="ACYL-HOMOSERINE LACTONE ACYLASE QUIP"/>
    <property type="match status" value="1"/>
</dbReference>
<dbReference type="SUPFAM" id="SSF56235">
    <property type="entry name" value="N-terminal nucleophile aminohydrolases (Ntn hydrolases)"/>
    <property type="match status" value="1"/>
</dbReference>
<evidence type="ECO:0008006" key="8">
    <source>
        <dbReference type="Google" id="ProtNLM"/>
    </source>
</evidence>
<evidence type="ECO:0000256" key="5">
    <source>
        <dbReference type="PIRSR" id="PIRSR001227-2"/>
    </source>
</evidence>
<dbReference type="InterPro" id="IPR043147">
    <property type="entry name" value="Penicillin_amidase_A-knob"/>
</dbReference>
<dbReference type="Proteomes" id="UP000683507">
    <property type="component" value="Chromosome"/>
</dbReference>
<dbReference type="Pfam" id="PF01804">
    <property type="entry name" value="Penicil_amidase"/>
    <property type="match status" value="1"/>
</dbReference>
<evidence type="ECO:0000256" key="2">
    <source>
        <dbReference type="ARBA" id="ARBA00022801"/>
    </source>
</evidence>
<evidence type="ECO:0000313" key="6">
    <source>
        <dbReference type="EMBL" id="CAG5080772.1"/>
    </source>
</evidence>
<dbReference type="InterPro" id="IPR029055">
    <property type="entry name" value="Ntn_hydrolases_N"/>
</dbReference>
<keyword evidence="3" id="KW-0865">Zymogen</keyword>
<sequence length="708" mass="82137">MKISYEKEISFVRQEMGTFEIQTQTEKDFYYAMGFAHATDRPTQLLLMRILGKGEACEHLMDNEEMLELDIFFRRMNWKSELSKEIDKFSEEELKLAQAYCDGINQIILKKRPFHFKLIGYHPTPWTIEDSLLISRMTGYISLAQSQGEVERFFLQLVKNGVSVEKLHELFPAILNGCDFETLRKVNFSEKIVPDSVKWMNMISAAIASNNWVVDGSKTKSGKPILANDPHLETNRLPNVWYELSIHLRNRYFKGCTMPGLPACLIGRTNDLSWGATYTFMDAIDSWVEDVKDGQYLLDEQRLDFSKRQEVIKRKKHDDYLLEVYENEHGVLDGTPNDDGFYLTTQWSSRAAGHQSVRAIRNMFYAKTVEEGMKHIGQLEVSFNWVLADSLGNIGYQMSGMMPLRKDSWSGFYPIAGWQSKNNWKGFVRPEDLPRVYNPTQGYFITCNQDLNEFGEANPINIAMGDYRFRRVKQLLDENQQYDVPLFQKMQNDLYAIQAKEMVDYFLPHMTGAQKELLENWDFNYHPDQKAPTLFEELYTRLIMELLSASLGEDVAHHIITDTGILVDFYLNFDQIIHNPNAKWFETISRDEMIKRSVDKVKSKRIVRWGDINQITMTNMFFGGKLPGFLGFDKGPIELKGGRSSIHQGQVYTSAGRITSFTPSYRFITDMDESFIYSTLAGGASDKRWSKFYANEVDNWKNGIYKKY</sequence>
<accession>A0A916JNF0</accession>
<dbReference type="Gene3D" id="3.60.20.10">
    <property type="entry name" value="Glutamine Phosphoribosylpyrophosphate, subunit 1, domain 1"/>
    <property type="match status" value="1"/>
</dbReference>
<keyword evidence="7" id="KW-1185">Reference proteome</keyword>
<dbReference type="Gene3D" id="2.30.120.10">
    <property type="match status" value="1"/>
</dbReference>
<dbReference type="GO" id="GO:0017000">
    <property type="term" value="P:antibiotic biosynthetic process"/>
    <property type="evidence" value="ECO:0007669"/>
    <property type="project" value="InterPro"/>
</dbReference>
<dbReference type="RefSeq" id="WP_258541641.1">
    <property type="nucleotide sequence ID" value="NZ_OU015584.1"/>
</dbReference>
<feature type="binding site" evidence="5">
    <location>
        <position position="282"/>
    </location>
    <ligand>
        <name>Ca(2+)</name>
        <dbReference type="ChEBI" id="CHEBI:29108"/>
    </ligand>
</feature>
<organism evidence="6 7">
    <name type="scientific">Parvicella tangerina</name>
    <dbReference type="NCBI Taxonomy" id="2829795"/>
    <lineage>
        <taxon>Bacteria</taxon>
        <taxon>Pseudomonadati</taxon>
        <taxon>Bacteroidota</taxon>
        <taxon>Flavobacteriia</taxon>
        <taxon>Flavobacteriales</taxon>
        <taxon>Parvicellaceae</taxon>
        <taxon>Parvicella</taxon>
    </lineage>
</organism>
<dbReference type="GO" id="GO:0016811">
    <property type="term" value="F:hydrolase activity, acting on carbon-nitrogen (but not peptide) bonds, in linear amides"/>
    <property type="evidence" value="ECO:0007669"/>
    <property type="project" value="InterPro"/>
</dbReference>
<keyword evidence="2" id="KW-0378">Hydrolase</keyword>
<comment type="cofactor">
    <cofactor evidence="5">
        <name>Ca(2+)</name>
        <dbReference type="ChEBI" id="CHEBI:29108"/>
    </cofactor>
    <text evidence="5">Binds 1 Ca(2+) ion per dimer.</text>
</comment>
<dbReference type="CDD" id="cd03747">
    <property type="entry name" value="Ntn_PGA_like"/>
    <property type="match status" value="1"/>
</dbReference>
<evidence type="ECO:0000256" key="3">
    <source>
        <dbReference type="ARBA" id="ARBA00023145"/>
    </source>
</evidence>